<keyword evidence="3" id="KW-1185">Reference proteome</keyword>
<dbReference type="Pfam" id="PF13761">
    <property type="entry name" value="DUF4166"/>
    <property type="match status" value="1"/>
</dbReference>
<dbReference type="EMBL" id="RFLY01000003">
    <property type="protein sequence ID" value="RMH94190.1"/>
    <property type="molecule type" value="Genomic_DNA"/>
</dbReference>
<accession>A0A3M2I2J3</accession>
<protein>
    <submittedName>
        <fullName evidence="2">DUF4166 domain-containing protein</fullName>
    </submittedName>
</protein>
<organism evidence="2 3">
    <name type="scientific">Solilutibacter pythonis</name>
    <dbReference type="NCBI Taxonomy" id="2483112"/>
    <lineage>
        <taxon>Bacteria</taxon>
        <taxon>Pseudomonadati</taxon>
        <taxon>Pseudomonadota</taxon>
        <taxon>Gammaproteobacteria</taxon>
        <taxon>Lysobacterales</taxon>
        <taxon>Lysobacteraceae</taxon>
        <taxon>Solilutibacter</taxon>
    </lineage>
</organism>
<dbReference type="AlphaFoldDB" id="A0A3M2I2J3"/>
<proteinExistence type="predicted"/>
<name>A0A3M2I2J3_9GAMM</name>
<evidence type="ECO:0000313" key="2">
    <source>
        <dbReference type="EMBL" id="RMH94190.1"/>
    </source>
</evidence>
<gene>
    <name evidence="2" type="ORF">EBB59_03245</name>
</gene>
<dbReference type="Proteomes" id="UP000275012">
    <property type="component" value="Unassembled WGS sequence"/>
</dbReference>
<sequence length="178" mass="20885">MSPTLFQRLLGAEFYHLAPEVKALHAHAGHGRWRGVCRIERGGHPLARLACFFARLPPAMSEAPLSVEIVREGPHETWYRHFDGVPMRSRLRYDAGHLREQLGAMTFRFRLYRIDHALHWSTEGGRLFGWIPLPASWFEDVRCREFSEDGRYRFEVDARLPLLGRLIRYEGWLLPDEY</sequence>
<feature type="domain" description="DUF4166" evidence="1">
    <location>
        <begin position="17"/>
        <end position="173"/>
    </location>
</feature>
<reference evidence="2 3" key="1">
    <citation type="submission" date="2018-10" db="EMBL/GenBank/DDBJ databases">
        <title>Proposal of Lysobacter pythonis sp. nov. isolated from royal pythons (Python regius).</title>
        <authorList>
            <person name="Hans-Juergen B."/>
            <person name="Huptas C."/>
            <person name="Sandra B."/>
            <person name="Igor L."/>
            <person name="Joachim S."/>
            <person name="Siegfried S."/>
            <person name="Mareike W."/>
            <person name="Peter K."/>
        </authorList>
    </citation>
    <scope>NUCLEOTIDE SEQUENCE [LARGE SCALE GENOMIC DNA]</scope>
    <source>
        <strain evidence="2 3">4284/11</strain>
    </source>
</reference>
<evidence type="ECO:0000259" key="1">
    <source>
        <dbReference type="Pfam" id="PF13761"/>
    </source>
</evidence>
<dbReference type="InterPro" id="IPR025311">
    <property type="entry name" value="DUF4166"/>
</dbReference>
<comment type="caution">
    <text evidence="2">The sequence shown here is derived from an EMBL/GenBank/DDBJ whole genome shotgun (WGS) entry which is preliminary data.</text>
</comment>
<dbReference type="OrthoDB" id="528778at2"/>
<evidence type="ECO:0000313" key="3">
    <source>
        <dbReference type="Proteomes" id="UP000275012"/>
    </source>
</evidence>
<dbReference type="RefSeq" id="WP_122100712.1">
    <property type="nucleotide sequence ID" value="NZ_RFLY01000003.1"/>
</dbReference>